<dbReference type="InterPro" id="IPR020287">
    <property type="entry name" value="Tail_sheath_C"/>
</dbReference>
<accession>A0ABT3YGE2</accession>
<dbReference type="Pfam" id="PF17482">
    <property type="entry name" value="Phage_sheath_1C"/>
    <property type="match status" value="1"/>
</dbReference>
<evidence type="ECO:0000259" key="2">
    <source>
        <dbReference type="Pfam" id="PF17482"/>
    </source>
</evidence>
<sequence length="442" mass="48230">MAEFEQIFGGQPKLLFLPGSEEGGADWQLVAHSHFLLYYSMRLFFYNGGGPCWIVSVGDYGSADAPVIKSARHFEAAWPALSRQVEPTIVVVPDAVLLPLDDHAAVSNAALQHCADLRDRIAILDVYNGDRRRTRDAEDVISGSNGFRQQIRSEQPSFGAAYYPWLKTSVVGLDELNYTNLTADGRARLLDMIKAASIAEPGNRESAPQMIFDLVSNLKDEKALSLAQTHQALLQASRVYQKVVTDMLEIVNVMPPSAAMAGILASIDNTQGVFCAPANTGIVSASPVVPISDADQEDLNTPLDGKSVNAIRTFFGRGVLVWGARTLDGNSQDWRYINVRRTMIMLEQSIRLATEAYAFQSNDAGTWRSVKTMIENFLSGQWKRGALAGATPADAFQVSVGLDPDMTATDSSGGFMQVTVKLAIVRPAEFIILSFQQKMLTS</sequence>
<dbReference type="EMBL" id="JAOVZQ010000001">
    <property type="protein sequence ID" value="MCY0094974.1"/>
    <property type="molecule type" value="Genomic_DNA"/>
</dbReference>
<dbReference type="PANTHER" id="PTHR35861:SF1">
    <property type="entry name" value="PHAGE TAIL SHEATH PROTEIN"/>
    <property type="match status" value="1"/>
</dbReference>
<evidence type="ECO:0000313" key="4">
    <source>
        <dbReference type="Proteomes" id="UP001081283"/>
    </source>
</evidence>
<dbReference type="RefSeq" id="WP_267612885.1">
    <property type="nucleotide sequence ID" value="NZ_JAOVZQ010000001.1"/>
</dbReference>
<dbReference type="InterPro" id="IPR052042">
    <property type="entry name" value="Tail_sheath_structural"/>
</dbReference>
<gene>
    <name evidence="3" type="ORF">OEG82_13205</name>
</gene>
<keyword evidence="4" id="KW-1185">Reference proteome</keyword>
<protein>
    <submittedName>
        <fullName evidence="3">Phage tail sheath subtilisin-like domain-containing protein</fullName>
    </submittedName>
</protein>
<organism evidence="3 4">
    <name type="scientific">Hoeflea ulvae</name>
    <dbReference type="NCBI Taxonomy" id="2983764"/>
    <lineage>
        <taxon>Bacteria</taxon>
        <taxon>Pseudomonadati</taxon>
        <taxon>Pseudomonadota</taxon>
        <taxon>Alphaproteobacteria</taxon>
        <taxon>Hyphomicrobiales</taxon>
        <taxon>Rhizobiaceae</taxon>
        <taxon>Hoeflea</taxon>
    </lineage>
</organism>
<dbReference type="Gene3D" id="3.40.50.11780">
    <property type="match status" value="1"/>
</dbReference>
<name>A0ABT3YGE2_9HYPH</name>
<dbReference type="Proteomes" id="UP001081283">
    <property type="component" value="Unassembled WGS sequence"/>
</dbReference>
<dbReference type="PANTHER" id="PTHR35861">
    <property type="match status" value="1"/>
</dbReference>
<proteinExistence type="inferred from homology"/>
<reference evidence="3" key="1">
    <citation type="submission" date="2022-10" db="EMBL/GenBank/DDBJ databases">
        <title>Hoeflea sp. J2-29, isolated from marine algae.</title>
        <authorList>
            <person name="Kristyanto S."/>
            <person name="Kim J.M."/>
            <person name="Jeon C.O."/>
        </authorList>
    </citation>
    <scope>NUCLEOTIDE SEQUENCE</scope>
    <source>
        <strain evidence="3">J2-29</strain>
    </source>
</reference>
<evidence type="ECO:0000313" key="3">
    <source>
        <dbReference type="EMBL" id="MCY0094974.1"/>
    </source>
</evidence>
<comment type="similarity">
    <text evidence="1">Belongs to the myoviridae tail sheath protein family.</text>
</comment>
<feature type="domain" description="Tail sheath protein C-terminal" evidence="2">
    <location>
        <begin position="331"/>
        <end position="437"/>
    </location>
</feature>
<comment type="caution">
    <text evidence="3">The sequence shown here is derived from an EMBL/GenBank/DDBJ whole genome shotgun (WGS) entry which is preliminary data.</text>
</comment>
<evidence type="ECO:0000256" key="1">
    <source>
        <dbReference type="ARBA" id="ARBA00008005"/>
    </source>
</evidence>